<proteinExistence type="predicted"/>
<name>A0ABN3FJL1_9ACTN</name>
<reference evidence="1 2" key="1">
    <citation type="journal article" date="2019" name="Int. J. Syst. Evol. Microbiol.">
        <title>The Global Catalogue of Microorganisms (GCM) 10K type strain sequencing project: providing services to taxonomists for standard genome sequencing and annotation.</title>
        <authorList>
            <consortium name="The Broad Institute Genomics Platform"/>
            <consortium name="The Broad Institute Genome Sequencing Center for Infectious Disease"/>
            <person name="Wu L."/>
            <person name="Ma J."/>
        </authorList>
    </citation>
    <scope>NUCLEOTIDE SEQUENCE [LARGE SCALE GENOMIC DNA]</scope>
    <source>
        <strain evidence="1 2">JCM 4316</strain>
    </source>
</reference>
<gene>
    <name evidence="1" type="ORF">GCM10010246_13380</name>
</gene>
<accession>A0ABN3FJL1</accession>
<dbReference type="RefSeq" id="WP_346173528.1">
    <property type="nucleotide sequence ID" value="NZ_BAAASD010000004.1"/>
</dbReference>
<evidence type="ECO:0000313" key="1">
    <source>
        <dbReference type="EMBL" id="GAA2331491.1"/>
    </source>
</evidence>
<evidence type="ECO:0000313" key="2">
    <source>
        <dbReference type="Proteomes" id="UP001500253"/>
    </source>
</evidence>
<dbReference type="Proteomes" id="UP001500253">
    <property type="component" value="Unassembled WGS sequence"/>
</dbReference>
<keyword evidence="2" id="KW-1185">Reference proteome</keyword>
<sequence>MDDELTNDDHLRALAALEAVVQNNDGALEVLAGGAHERPLAALLAAYGKHTLQRVLLAAFGIEATMTRDETGQRVAELNGDPMARIVFLLTHSLHHQAALAGDDLVTAKRIGGSILLAIHAFTDADNGDDLVTAKRIGGSILLAIHAFTDADNQDALTLLRALRNQVLQAD</sequence>
<organism evidence="1 2">
    <name type="scientific">Streptomyces cuspidosporus</name>
    <dbReference type="NCBI Taxonomy" id="66882"/>
    <lineage>
        <taxon>Bacteria</taxon>
        <taxon>Bacillati</taxon>
        <taxon>Actinomycetota</taxon>
        <taxon>Actinomycetes</taxon>
        <taxon>Kitasatosporales</taxon>
        <taxon>Streptomycetaceae</taxon>
        <taxon>Streptomyces</taxon>
    </lineage>
</organism>
<dbReference type="EMBL" id="BAAASD010000004">
    <property type="protein sequence ID" value="GAA2331491.1"/>
    <property type="molecule type" value="Genomic_DNA"/>
</dbReference>
<protein>
    <submittedName>
        <fullName evidence="1">Uncharacterized protein</fullName>
    </submittedName>
</protein>
<comment type="caution">
    <text evidence="1">The sequence shown here is derived from an EMBL/GenBank/DDBJ whole genome shotgun (WGS) entry which is preliminary data.</text>
</comment>